<organism evidence="2">
    <name type="scientific">marine metagenome</name>
    <dbReference type="NCBI Taxonomy" id="408172"/>
    <lineage>
        <taxon>unclassified sequences</taxon>
        <taxon>metagenomes</taxon>
        <taxon>ecological metagenomes</taxon>
    </lineage>
</organism>
<protein>
    <recommendedName>
        <fullName evidence="1">STAS domain-containing protein</fullName>
    </recommendedName>
</protein>
<gene>
    <name evidence="2" type="ORF">METZ01_LOCUS415261</name>
</gene>
<evidence type="ECO:0000259" key="1">
    <source>
        <dbReference type="PROSITE" id="PS50801"/>
    </source>
</evidence>
<dbReference type="Gene3D" id="3.30.750.24">
    <property type="entry name" value="STAS domain"/>
    <property type="match status" value="1"/>
</dbReference>
<dbReference type="InterPro" id="IPR036513">
    <property type="entry name" value="STAS_dom_sf"/>
</dbReference>
<dbReference type="InterPro" id="IPR002645">
    <property type="entry name" value="STAS_dom"/>
</dbReference>
<dbReference type="SUPFAM" id="SSF52091">
    <property type="entry name" value="SpoIIaa-like"/>
    <property type="match status" value="1"/>
</dbReference>
<sequence>MPKLTFKIQKHLIERDPPEEIRELALKGFIDAANYMKFESALEAADSDSPRFLLVDFSRVNYINSTGISALIRFNEACKSREGLLCLAGVSRAVGLSMHLLGVTSLIPFTMDMESGRRHIAGFLDGNKPALPMTEPAADAAARPTAVLHQSPQGSGARARVLVLSPSTTRFTQVIGHRIGKLQGDYHLLDNAAEALARFDEIGPDLVVLDERCDPVGDFVNKVKAQKKRSLTSVI</sequence>
<feature type="non-terminal residue" evidence="2">
    <location>
        <position position="235"/>
    </location>
</feature>
<feature type="domain" description="STAS" evidence="1">
    <location>
        <begin position="24"/>
        <end position="107"/>
    </location>
</feature>
<dbReference type="EMBL" id="UINC01162581">
    <property type="protein sequence ID" value="SVD62407.1"/>
    <property type="molecule type" value="Genomic_DNA"/>
</dbReference>
<dbReference type="PANTHER" id="PTHR33495">
    <property type="entry name" value="ANTI-SIGMA FACTOR ANTAGONIST TM_1081-RELATED-RELATED"/>
    <property type="match status" value="1"/>
</dbReference>
<evidence type="ECO:0000313" key="2">
    <source>
        <dbReference type="EMBL" id="SVD62407.1"/>
    </source>
</evidence>
<dbReference type="AlphaFoldDB" id="A0A382WU88"/>
<reference evidence="2" key="1">
    <citation type="submission" date="2018-05" db="EMBL/GenBank/DDBJ databases">
        <authorList>
            <person name="Lanie J.A."/>
            <person name="Ng W.-L."/>
            <person name="Kazmierczak K.M."/>
            <person name="Andrzejewski T.M."/>
            <person name="Davidsen T.M."/>
            <person name="Wayne K.J."/>
            <person name="Tettelin H."/>
            <person name="Glass J.I."/>
            <person name="Rusch D."/>
            <person name="Podicherti R."/>
            <person name="Tsui H.-C.T."/>
            <person name="Winkler M.E."/>
        </authorList>
    </citation>
    <scope>NUCLEOTIDE SEQUENCE</scope>
</reference>
<proteinExistence type="predicted"/>
<dbReference type="CDD" id="cd07043">
    <property type="entry name" value="STAS_anti-anti-sigma_factors"/>
    <property type="match status" value="1"/>
</dbReference>
<dbReference type="GO" id="GO:0043856">
    <property type="term" value="F:anti-sigma factor antagonist activity"/>
    <property type="evidence" value="ECO:0007669"/>
    <property type="project" value="TreeGrafter"/>
</dbReference>
<dbReference type="PANTHER" id="PTHR33495:SF2">
    <property type="entry name" value="ANTI-SIGMA FACTOR ANTAGONIST TM_1081-RELATED"/>
    <property type="match status" value="1"/>
</dbReference>
<dbReference type="PROSITE" id="PS50801">
    <property type="entry name" value="STAS"/>
    <property type="match status" value="1"/>
</dbReference>
<accession>A0A382WU88</accession>
<dbReference type="Pfam" id="PF01740">
    <property type="entry name" value="STAS"/>
    <property type="match status" value="1"/>
</dbReference>
<name>A0A382WU88_9ZZZZ</name>